<reference evidence="6 7" key="1">
    <citation type="submission" date="2009-08" db="EMBL/GenBank/DDBJ databases">
        <title>The Genome Sequence of Spizellomyces punctatus strain DAOM BR117.</title>
        <authorList>
            <consortium name="The Broad Institute Genome Sequencing Platform"/>
            <person name="Russ C."/>
            <person name="Cuomo C."/>
            <person name="Shea T."/>
            <person name="Young S.K."/>
            <person name="Zeng Q."/>
            <person name="Koehrsen M."/>
            <person name="Haas B."/>
            <person name="Borodovsky M."/>
            <person name="Guigo R."/>
            <person name="Alvarado L."/>
            <person name="Berlin A."/>
            <person name="Bochicchio J."/>
            <person name="Borenstein D."/>
            <person name="Chapman S."/>
            <person name="Chen Z."/>
            <person name="Engels R."/>
            <person name="Freedman E."/>
            <person name="Gellesch M."/>
            <person name="Goldberg J."/>
            <person name="Griggs A."/>
            <person name="Gujja S."/>
            <person name="Heiman D."/>
            <person name="Hepburn T."/>
            <person name="Howarth C."/>
            <person name="Jen D."/>
            <person name="Larson L."/>
            <person name="Lewis B."/>
            <person name="Mehta T."/>
            <person name="Park D."/>
            <person name="Pearson M."/>
            <person name="Roberts A."/>
            <person name="Saif S."/>
            <person name="Shenoy N."/>
            <person name="Sisk P."/>
            <person name="Stolte C."/>
            <person name="Sykes S."/>
            <person name="Thomson T."/>
            <person name="Walk T."/>
            <person name="White J."/>
            <person name="Yandava C."/>
            <person name="Burger G."/>
            <person name="Gray M.W."/>
            <person name="Holland P.W.H."/>
            <person name="King N."/>
            <person name="Lang F.B.F."/>
            <person name="Roger A.J."/>
            <person name="Ruiz-Trillo I."/>
            <person name="Lander E."/>
            <person name="Nusbaum C."/>
        </authorList>
    </citation>
    <scope>NUCLEOTIDE SEQUENCE [LARGE SCALE GENOMIC DNA]</scope>
    <source>
        <strain evidence="6 7">DAOM BR117</strain>
    </source>
</reference>
<feature type="region of interest" description="Disordered" evidence="5">
    <location>
        <begin position="33"/>
        <end position="60"/>
    </location>
</feature>
<evidence type="ECO:0000313" key="7">
    <source>
        <dbReference type="Proteomes" id="UP000053201"/>
    </source>
</evidence>
<dbReference type="OMA" id="FALIPKY"/>
<comment type="similarity">
    <text evidence="2">Belongs to the choline/ethanolamine kinase family.</text>
</comment>
<organism evidence="6 7">
    <name type="scientific">Spizellomyces punctatus (strain DAOM BR117)</name>
    <dbReference type="NCBI Taxonomy" id="645134"/>
    <lineage>
        <taxon>Eukaryota</taxon>
        <taxon>Fungi</taxon>
        <taxon>Fungi incertae sedis</taxon>
        <taxon>Chytridiomycota</taxon>
        <taxon>Chytridiomycota incertae sedis</taxon>
        <taxon>Chytridiomycetes</taxon>
        <taxon>Spizellomycetales</taxon>
        <taxon>Spizellomycetaceae</taxon>
        <taxon>Spizellomyces</taxon>
    </lineage>
</organism>
<dbReference type="InParanoid" id="A0A0L0H767"/>
<dbReference type="InterPro" id="IPR011009">
    <property type="entry name" value="Kinase-like_dom_sf"/>
</dbReference>
<dbReference type="Gene3D" id="3.90.1200.10">
    <property type="match status" value="1"/>
</dbReference>
<dbReference type="OrthoDB" id="10267235at2759"/>
<feature type="coiled-coil region" evidence="4">
    <location>
        <begin position="236"/>
        <end position="263"/>
    </location>
</feature>
<dbReference type="PANTHER" id="PTHR22603">
    <property type="entry name" value="CHOLINE/ETHANOALAMINE KINASE"/>
    <property type="match status" value="1"/>
</dbReference>
<evidence type="ECO:0000313" key="6">
    <source>
        <dbReference type="EMBL" id="KNC97375.1"/>
    </source>
</evidence>
<dbReference type="EMBL" id="KQ257464">
    <property type="protein sequence ID" value="KNC97375.1"/>
    <property type="molecule type" value="Genomic_DNA"/>
</dbReference>
<dbReference type="SUPFAM" id="SSF56112">
    <property type="entry name" value="Protein kinase-like (PK-like)"/>
    <property type="match status" value="1"/>
</dbReference>
<dbReference type="STRING" id="645134.A0A0L0H767"/>
<protein>
    <recommendedName>
        <fullName evidence="3">ethanolamine kinase</fullName>
        <ecNumber evidence="3">2.7.1.82</ecNumber>
    </recommendedName>
</protein>
<dbReference type="Proteomes" id="UP000053201">
    <property type="component" value="Unassembled WGS sequence"/>
</dbReference>
<dbReference type="Pfam" id="PF01633">
    <property type="entry name" value="Choline_kinase"/>
    <property type="match status" value="1"/>
</dbReference>
<dbReference type="CDD" id="cd05157">
    <property type="entry name" value="ETNK_euk"/>
    <property type="match status" value="1"/>
</dbReference>
<dbReference type="AlphaFoldDB" id="A0A0L0H767"/>
<comment type="pathway">
    <text evidence="1">Phospholipid metabolism; phosphatidylethanolamine biosynthesis; phosphatidylethanolamine from ethanolamine: step 1/3.</text>
</comment>
<dbReference type="PANTHER" id="PTHR22603:SF66">
    <property type="entry name" value="ETHANOLAMINE KINASE"/>
    <property type="match status" value="1"/>
</dbReference>
<proteinExistence type="inferred from homology"/>
<evidence type="ECO:0000256" key="3">
    <source>
        <dbReference type="ARBA" id="ARBA00038874"/>
    </source>
</evidence>
<dbReference type="VEuPathDB" id="FungiDB:SPPG_07302"/>
<dbReference type="GO" id="GO:0004305">
    <property type="term" value="F:ethanolamine kinase activity"/>
    <property type="evidence" value="ECO:0007669"/>
    <property type="project" value="UniProtKB-EC"/>
</dbReference>
<dbReference type="Gene3D" id="3.30.200.20">
    <property type="entry name" value="Phosphorylase Kinase, domain 1"/>
    <property type="match status" value="1"/>
</dbReference>
<keyword evidence="4" id="KW-0175">Coiled coil</keyword>
<name>A0A0L0H767_SPIPD</name>
<dbReference type="GeneID" id="27690525"/>
<sequence>MGLVMLVENPADAYDRTCDSSTVHDATHLNWKGANSLITPPESRRPSQVHFKTQDKQDSSPEQLVESVSSFSYFIDHDNLLEGVASVIAHFFPAWNVSRDVKFIQCTAGITNKLVRCLHQPTGESALVRCYGKGSDILIDRRQEMLNLIALSRLGLSPALYGRFHNGLVYGYVEGVPFSVEDMHHPRKSLLVAEQLARWHRVDLPGEPRVPKLFSTLWRWLDAVPATYSNSSADRKFKASLNMDELKEDLRQLQNVLEKLNSPVTFCHNDLLSGNIVYDQTRDSVSFIDYEYGNYSYRGFDIGNHFCEHAGFDCDWSLYPTKSFQLGWLREYLQSFTGSDAVSTDEVETLYKEVAKFSLASHFYWAVWALVQAEISDLDFDYLEYALMRLREYRRRRDEVLAL</sequence>
<gene>
    <name evidence="6" type="ORF">SPPG_07302</name>
</gene>
<dbReference type="RefSeq" id="XP_016605415.1">
    <property type="nucleotide sequence ID" value="XM_016755463.1"/>
</dbReference>
<evidence type="ECO:0000256" key="2">
    <source>
        <dbReference type="ARBA" id="ARBA00038211"/>
    </source>
</evidence>
<keyword evidence="7" id="KW-1185">Reference proteome</keyword>
<dbReference type="EC" id="2.7.1.82" evidence="3"/>
<evidence type="ECO:0000256" key="1">
    <source>
        <dbReference type="ARBA" id="ARBA00037883"/>
    </source>
</evidence>
<evidence type="ECO:0000256" key="5">
    <source>
        <dbReference type="SAM" id="MobiDB-lite"/>
    </source>
</evidence>
<dbReference type="GO" id="GO:0006646">
    <property type="term" value="P:phosphatidylethanolamine biosynthetic process"/>
    <property type="evidence" value="ECO:0007669"/>
    <property type="project" value="TreeGrafter"/>
</dbReference>
<dbReference type="GO" id="GO:0005737">
    <property type="term" value="C:cytoplasm"/>
    <property type="evidence" value="ECO:0007669"/>
    <property type="project" value="TreeGrafter"/>
</dbReference>
<accession>A0A0L0H767</accession>
<dbReference type="eggNOG" id="KOG4720">
    <property type="taxonomic scope" value="Eukaryota"/>
</dbReference>
<evidence type="ECO:0000256" key="4">
    <source>
        <dbReference type="SAM" id="Coils"/>
    </source>
</evidence>